<dbReference type="CDD" id="cd07389">
    <property type="entry name" value="MPP_PhoD"/>
    <property type="match status" value="1"/>
</dbReference>
<evidence type="ECO:0000259" key="1">
    <source>
        <dbReference type="Pfam" id="PF09423"/>
    </source>
</evidence>
<dbReference type="STRING" id="1469144.LI90_3702"/>
<dbReference type="SUPFAM" id="SSF56300">
    <property type="entry name" value="Metallo-dependent phosphatases"/>
    <property type="match status" value="1"/>
</dbReference>
<dbReference type="InterPro" id="IPR038607">
    <property type="entry name" value="PhoD-like_sf"/>
</dbReference>
<name>A0A132MXT0_9ACTN</name>
<dbReference type="PANTHER" id="PTHR43606">
    <property type="entry name" value="PHOSPHATASE, PUTATIVE (AFU_ORTHOLOGUE AFUA_6G08710)-RELATED"/>
    <property type="match status" value="1"/>
</dbReference>
<feature type="domain" description="PhoD-like phosphatase metallophosphatase" evidence="1">
    <location>
        <begin position="158"/>
        <end position="505"/>
    </location>
</feature>
<keyword evidence="4" id="KW-1185">Reference proteome</keyword>
<dbReference type="InterPro" id="IPR018946">
    <property type="entry name" value="PhoD-like_MPP"/>
</dbReference>
<accession>A0A132MXT0</accession>
<evidence type="ECO:0000313" key="4">
    <source>
        <dbReference type="Proteomes" id="UP000070188"/>
    </source>
</evidence>
<dbReference type="InterPro" id="IPR029052">
    <property type="entry name" value="Metallo-depent_PP-like"/>
</dbReference>
<dbReference type="Pfam" id="PF09423">
    <property type="entry name" value="PhoD"/>
    <property type="match status" value="1"/>
</dbReference>
<dbReference type="Gene3D" id="2.60.40.380">
    <property type="entry name" value="Purple acid phosphatase-like, N-terminal"/>
    <property type="match status" value="1"/>
</dbReference>
<dbReference type="Gene3D" id="3.60.21.70">
    <property type="entry name" value="PhoD-like phosphatase"/>
    <property type="match status" value="1"/>
</dbReference>
<dbReference type="InterPro" id="IPR032093">
    <property type="entry name" value="PhoD_N"/>
</dbReference>
<sequence length="522" mass="57619">MVDEPLPDRRAVLRGGLALGGGLAATTLLPATARAVAAPAFVRAGRPAITHGIQSGDVTATGGVVWARADRPARMIVEVSPTSSFRTVRRFRGPLLTPDSDFTGKTLLHGLPSGQEVFYRVVLTDPDDESLRGEPLAGRLRTAPVTRRDIRFCWSGDLAGQGWGIDTGRGGYRIFEAMRRLEPDFFVLNGDTIYADNPIQPTVQLPDGSVWRNITTQEKAKVAETLDEYRGNYRYNLLDENLRRFAAEVPQVNQWDDHEVVNNWYPGEILDDPRYTEKRVDVLAARAARAFHEYTPIAPRKDGRIYRVLRHGPLLDVFVLDMRTYRNANSPGRQPVDRQGVLGERQLAWLKRELLASRATWKVIAADMPLGLIVPDGPVDIEAVAQSDPGRPLGRELQFADLLSFAKRHRISGIVFITTDVHYAAAHHYHPSRAAFTDFDPFWEFVAGPLNAGAFGPNRLDATFGPRAVFVHAPPAPNTSPAVGAYQHFGEIAIDGSTGVLTARLRDADGQVLYSVDLDPAR</sequence>
<dbReference type="Proteomes" id="UP000070188">
    <property type="component" value="Unassembled WGS sequence"/>
</dbReference>
<dbReference type="InterPro" id="IPR052900">
    <property type="entry name" value="Phospholipid_Metab_Enz"/>
</dbReference>
<dbReference type="Pfam" id="PF16655">
    <property type="entry name" value="PhoD_N"/>
    <property type="match status" value="1"/>
</dbReference>
<dbReference type="PANTHER" id="PTHR43606:SF1">
    <property type="entry name" value="PHOD-LIKE PHOSPHATASE METALLOPHOSPHATASE DOMAIN-CONTAINING PROTEIN"/>
    <property type="match status" value="1"/>
</dbReference>
<dbReference type="PATRIC" id="fig|1469144.10.peg.3974"/>
<dbReference type="RefSeq" id="WP_066889805.1">
    <property type="nucleotide sequence ID" value="NZ_CP171739.1"/>
</dbReference>
<dbReference type="PROSITE" id="PS51318">
    <property type="entry name" value="TAT"/>
    <property type="match status" value="1"/>
</dbReference>
<protein>
    <submittedName>
        <fullName evidence="3">Alkaline phosphatase D-related protein</fullName>
    </submittedName>
</protein>
<feature type="domain" description="Phospholipase D N-terminal" evidence="2">
    <location>
        <begin position="51"/>
        <end position="142"/>
    </location>
</feature>
<dbReference type="EMBL" id="LAXD01000001">
    <property type="protein sequence ID" value="KWX02659.1"/>
    <property type="molecule type" value="Genomic_DNA"/>
</dbReference>
<gene>
    <name evidence="3" type="ORF">LI90_3702</name>
</gene>
<dbReference type="OrthoDB" id="3497025at2"/>
<organism evidence="3 4">
    <name type="scientific">Carbonactinospora thermoautotrophica</name>
    <dbReference type="NCBI Taxonomy" id="1469144"/>
    <lineage>
        <taxon>Bacteria</taxon>
        <taxon>Bacillati</taxon>
        <taxon>Actinomycetota</taxon>
        <taxon>Actinomycetes</taxon>
        <taxon>Kitasatosporales</taxon>
        <taxon>Carbonactinosporaceae</taxon>
        <taxon>Carbonactinospora</taxon>
    </lineage>
</organism>
<proteinExistence type="predicted"/>
<dbReference type="InterPro" id="IPR006311">
    <property type="entry name" value="TAT_signal"/>
</dbReference>
<comment type="caution">
    <text evidence="3">The sequence shown here is derived from an EMBL/GenBank/DDBJ whole genome shotgun (WGS) entry which is preliminary data.</text>
</comment>
<evidence type="ECO:0000259" key="2">
    <source>
        <dbReference type="Pfam" id="PF16655"/>
    </source>
</evidence>
<reference evidence="4" key="1">
    <citation type="submission" date="2015-04" db="EMBL/GenBank/DDBJ databases">
        <title>Physiological reanalysis, assessment of diazotrophy, and genome sequences of multiple isolates of Streptomyces thermoautotrophicus.</title>
        <authorList>
            <person name="MacKellar D.C."/>
            <person name="Lieber L."/>
            <person name="Norman J."/>
            <person name="Bolger A."/>
            <person name="Tobin C."/>
            <person name="Murray J.W."/>
            <person name="Chang R."/>
            <person name="Ford T."/>
            <person name="Nguyen P.Q."/>
            <person name="Woodward J."/>
            <person name="Permingeat H."/>
            <person name="Joshi N.S."/>
            <person name="Silver P.A."/>
            <person name="Usadel B."/>
            <person name="Rutherford A.W."/>
            <person name="Friesen M."/>
            <person name="Prell J."/>
        </authorList>
    </citation>
    <scope>NUCLEOTIDE SEQUENCE [LARGE SCALE GENOMIC DNA]</scope>
    <source>
        <strain evidence="4">H1</strain>
    </source>
</reference>
<evidence type="ECO:0000313" key="3">
    <source>
        <dbReference type="EMBL" id="KWX02659.1"/>
    </source>
</evidence>
<dbReference type="AlphaFoldDB" id="A0A132MXT0"/>